<keyword evidence="2" id="KW-1185">Reference proteome</keyword>
<evidence type="ECO:0000313" key="2">
    <source>
        <dbReference type="Proteomes" id="UP001519460"/>
    </source>
</evidence>
<protein>
    <recommendedName>
        <fullName evidence="3">Secreted protein</fullName>
    </recommendedName>
</protein>
<dbReference type="AlphaFoldDB" id="A0ABD0LRM7"/>
<evidence type="ECO:0008006" key="3">
    <source>
        <dbReference type="Google" id="ProtNLM"/>
    </source>
</evidence>
<accession>A0ABD0LRM7</accession>
<organism evidence="1 2">
    <name type="scientific">Batillaria attramentaria</name>
    <dbReference type="NCBI Taxonomy" id="370345"/>
    <lineage>
        <taxon>Eukaryota</taxon>
        <taxon>Metazoa</taxon>
        <taxon>Spiralia</taxon>
        <taxon>Lophotrochozoa</taxon>
        <taxon>Mollusca</taxon>
        <taxon>Gastropoda</taxon>
        <taxon>Caenogastropoda</taxon>
        <taxon>Sorbeoconcha</taxon>
        <taxon>Cerithioidea</taxon>
        <taxon>Batillariidae</taxon>
        <taxon>Batillaria</taxon>
    </lineage>
</organism>
<reference evidence="1 2" key="1">
    <citation type="journal article" date="2023" name="Sci. Data">
        <title>Genome assembly of the Korean intertidal mud-creeper Batillaria attramentaria.</title>
        <authorList>
            <person name="Patra A.K."/>
            <person name="Ho P.T."/>
            <person name="Jun S."/>
            <person name="Lee S.J."/>
            <person name="Kim Y."/>
            <person name="Won Y.J."/>
        </authorList>
    </citation>
    <scope>NUCLEOTIDE SEQUENCE [LARGE SCALE GENOMIC DNA]</scope>
    <source>
        <strain evidence="1">Wonlab-2016</strain>
    </source>
</reference>
<dbReference type="Proteomes" id="UP001519460">
    <property type="component" value="Unassembled WGS sequence"/>
</dbReference>
<sequence>MIQLRASVSFLVCSSQPRLARNSTDLTFCGRCVLPTSIEGGRRVATHGDNTSMPYTNYHPQTPYLILASAASRRAIVWEITLWIALQVRLSRLNHKRSDTGRRLP</sequence>
<name>A0ABD0LRM7_9CAEN</name>
<dbReference type="EMBL" id="JACVVK020000029">
    <property type="protein sequence ID" value="KAK7501826.1"/>
    <property type="molecule type" value="Genomic_DNA"/>
</dbReference>
<comment type="caution">
    <text evidence="1">The sequence shown here is derived from an EMBL/GenBank/DDBJ whole genome shotgun (WGS) entry which is preliminary data.</text>
</comment>
<proteinExistence type="predicted"/>
<gene>
    <name evidence="1" type="ORF">BaRGS_00006912</name>
</gene>
<evidence type="ECO:0000313" key="1">
    <source>
        <dbReference type="EMBL" id="KAK7501826.1"/>
    </source>
</evidence>